<keyword evidence="3" id="KW-1185">Reference proteome</keyword>
<comment type="caution">
    <text evidence="2">The sequence shown here is derived from an EMBL/GenBank/DDBJ whole genome shotgun (WGS) entry which is preliminary data.</text>
</comment>
<dbReference type="RefSeq" id="WP_147093649.1">
    <property type="nucleotide sequence ID" value="NZ_BJVC01000003.1"/>
</dbReference>
<dbReference type="AlphaFoldDB" id="A0A511BX57"/>
<dbReference type="Pfam" id="PF12697">
    <property type="entry name" value="Abhydrolase_6"/>
    <property type="match status" value="1"/>
</dbReference>
<evidence type="ECO:0000313" key="3">
    <source>
        <dbReference type="Proteomes" id="UP000321405"/>
    </source>
</evidence>
<proteinExistence type="predicted"/>
<protein>
    <submittedName>
        <fullName evidence="2">Alpha/beta hydrolase</fullName>
    </submittedName>
</protein>
<accession>A0A511BX57</accession>
<reference evidence="2 3" key="1">
    <citation type="submission" date="2019-07" db="EMBL/GenBank/DDBJ databases">
        <title>Whole genome shotgun sequence of Swaminathania salitolerans NBRC 104436.</title>
        <authorList>
            <person name="Hosoyama A."/>
            <person name="Uohara A."/>
            <person name="Ohji S."/>
            <person name="Ichikawa N."/>
        </authorList>
    </citation>
    <scope>NUCLEOTIDE SEQUENCE [LARGE SCALE GENOMIC DNA]</scope>
    <source>
        <strain evidence="2 3">NBRC 104436</strain>
    </source>
</reference>
<keyword evidence="2" id="KW-0378">Hydrolase</keyword>
<organism evidence="2 3">
    <name type="scientific">Swaminathania salitolerans</name>
    <dbReference type="NCBI Taxonomy" id="182838"/>
    <lineage>
        <taxon>Bacteria</taxon>
        <taxon>Pseudomonadati</taxon>
        <taxon>Pseudomonadota</taxon>
        <taxon>Alphaproteobacteria</taxon>
        <taxon>Acetobacterales</taxon>
        <taxon>Acetobacteraceae</taxon>
        <taxon>Swaminathania</taxon>
    </lineage>
</organism>
<dbReference type="OrthoDB" id="7165362at2"/>
<dbReference type="SUPFAM" id="SSF53474">
    <property type="entry name" value="alpha/beta-Hydrolases"/>
    <property type="match status" value="1"/>
</dbReference>
<dbReference type="InterPro" id="IPR029058">
    <property type="entry name" value="AB_hydrolase_fold"/>
</dbReference>
<gene>
    <name evidence="2" type="ORF">SSA02_17510</name>
</gene>
<dbReference type="EMBL" id="BJVC01000003">
    <property type="protein sequence ID" value="GEL02588.1"/>
    <property type="molecule type" value="Genomic_DNA"/>
</dbReference>
<name>A0A511BX57_9PROT</name>
<dbReference type="Gene3D" id="3.40.50.1820">
    <property type="entry name" value="alpha/beta hydrolase"/>
    <property type="match status" value="1"/>
</dbReference>
<evidence type="ECO:0000259" key="1">
    <source>
        <dbReference type="Pfam" id="PF12697"/>
    </source>
</evidence>
<dbReference type="InterPro" id="IPR000073">
    <property type="entry name" value="AB_hydrolase_1"/>
</dbReference>
<evidence type="ECO:0000313" key="2">
    <source>
        <dbReference type="EMBL" id="GEL02588.1"/>
    </source>
</evidence>
<sequence length="226" mass="24832">MKTVFLHGWSYDSGVWASVREALPDPDGAVFLDLGHTDLAHTDPSQTNPSHMDAPCPDRIPDEPFLAVGHSAGALWFLNRAAPQCRGVVAINGFSRFCKAPDFENGIEPRLVERMIRQLDSDPAATVRRFRKSIMCPLFPLPEPAPDALRAGLQGLLEHDGRPAARSLGRRLVSVEGEEDPLLCAAMRDEAFPEADRRILPGGHLLPLTDPESCARIIRDTLDRVS</sequence>
<dbReference type="GO" id="GO:0016787">
    <property type="term" value="F:hydrolase activity"/>
    <property type="evidence" value="ECO:0007669"/>
    <property type="project" value="UniProtKB-KW"/>
</dbReference>
<dbReference type="Proteomes" id="UP000321405">
    <property type="component" value="Unassembled WGS sequence"/>
</dbReference>
<feature type="domain" description="AB hydrolase-1" evidence="1">
    <location>
        <begin position="4"/>
        <end position="216"/>
    </location>
</feature>